<organism evidence="1 2">
    <name type="scientific">Streptomyces zagrosensis</name>
    <dbReference type="NCBI Taxonomy" id="1042984"/>
    <lineage>
        <taxon>Bacteria</taxon>
        <taxon>Bacillati</taxon>
        <taxon>Actinomycetota</taxon>
        <taxon>Actinomycetes</taxon>
        <taxon>Kitasatosporales</taxon>
        <taxon>Streptomycetaceae</taxon>
        <taxon>Streptomyces</taxon>
    </lineage>
</organism>
<protein>
    <submittedName>
        <fullName evidence="1">Uncharacterized protein</fullName>
    </submittedName>
</protein>
<sequence length="70" mass="8020">MDELETGEEPMTTFDSAVVHRGEAGDGAVCVRNGPVRDPSRSPSVWYLSLDTKIDRMFVYWDLRDVRCRQ</sequence>
<evidence type="ECO:0000313" key="1">
    <source>
        <dbReference type="EMBL" id="MBB5936439.1"/>
    </source>
</evidence>
<reference evidence="1 2" key="1">
    <citation type="submission" date="2020-08" db="EMBL/GenBank/DDBJ databases">
        <title>Genomic Encyclopedia of Type Strains, Phase III (KMG-III): the genomes of soil and plant-associated and newly described type strains.</title>
        <authorList>
            <person name="Whitman W."/>
        </authorList>
    </citation>
    <scope>NUCLEOTIDE SEQUENCE [LARGE SCALE GENOMIC DNA]</scope>
    <source>
        <strain evidence="1 2">CECT 8305</strain>
    </source>
</reference>
<name>A0A7W9QA90_9ACTN</name>
<proteinExistence type="predicted"/>
<gene>
    <name evidence="1" type="ORF">FHS42_003514</name>
</gene>
<keyword evidence="2" id="KW-1185">Reference proteome</keyword>
<accession>A0A7W9QA90</accession>
<comment type="caution">
    <text evidence="1">The sequence shown here is derived from an EMBL/GenBank/DDBJ whole genome shotgun (WGS) entry which is preliminary data.</text>
</comment>
<dbReference type="AlphaFoldDB" id="A0A7W9QA90"/>
<dbReference type="EMBL" id="JACHJL010000008">
    <property type="protein sequence ID" value="MBB5936439.1"/>
    <property type="molecule type" value="Genomic_DNA"/>
</dbReference>
<dbReference type="Proteomes" id="UP000588098">
    <property type="component" value="Unassembled WGS sequence"/>
</dbReference>
<evidence type="ECO:0000313" key="2">
    <source>
        <dbReference type="Proteomes" id="UP000588098"/>
    </source>
</evidence>